<dbReference type="InterPro" id="IPR011990">
    <property type="entry name" value="TPR-like_helical_dom_sf"/>
</dbReference>
<dbReference type="KEGG" id="aten:116291942"/>
<dbReference type="Pfam" id="PF13374">
    <property type="entry name" value="TPR_10"/>
    <property type="match status" value="1"/>
</dbReference>
<evidence type="ECO:0000313" key="2">
    <source>
        <dbReference type="Proteomes" id="UP000515163"/>
    </source>
</evidence>
<dbReference type="SMART" id="SM00028">
    <property type="entry name" value="TPR"/>
    <property type="match status" value="2"/>
</dbReference>
<dbReference type="AlphaFoldDB" id="A0A6P8HGR1"/>
<dbReference type="PANTHER" id="PTHR46575:SF1">
    <property type="entry name" value="AMYLOID PROTEIN-BINDING PROTEIN 2"/>
    <property type="match status" value="1"/>
</dbReference>
<dbReference type="PROSITE" id="PS50005">
    <property type="entry name" value="TPR"/>
    <property type="match status" value="1"/>
</dbReference>
<gene>
    <name evidence="3" type="primary">LOC116291942</name>
</gene>
<keyword evidence="2" id="KW-1185">Reference proteome</keyword>
<dbReference type="InParanoid" id="A0A6P8HGR1"/>
<dbReference type="InterPro" id="IPR019734">
    <property type="entry name" value="TPR_rpt"/>
</dbReference>
<evidence type="ECO:0000313" key="3">
    <source>
        <dbReference type="RefSeq" id="XP_031555036.1"/>
    </source>
</evidence>
<dbReference type="SUPFAM" id="SSF48452">
    <property type="entry name" value="TPR-like"/>
    <property type="match status" value="3"/>
</dbReference>
<dbReference type="GO" id="GO:0043161">
    <property type="term" value="P:proteasome-mediated ubiquitin-dependent protein catabolic process"/>
    <property type="evidence" value="ECO:0007669"/>
    <property type="project" value="TreeGrafter"/>
</dbReference>
<keyword evidence="1" id="KW-0802">TPR repeat</keyword>
<accession>A0A6P8HGR1</accession>
<evidence type="ECO:0000256" key="1">
    <source>
        <dbReference type="PROSITE-ProRule" id="PRU00339"/>
    </source>
</evidence>
<dbReference type="PANTHER" id="PTHR46575">
    <property type="entry name" value="AMYLOID PROTEIN-BINDING PROTEIN 2"/>
    <property type="match status" value="1"/>
</dbReference>
<dbReference type="FunCoup" id="A0A6P8HGR1">
    <property type="interactions" value="2756"/>
</dbReference>
<dbReference type="GO" id="GO:1990756">
    <property type="term" value="F:ubiquitin-like ligase-substrate adaptor activity"/>
    <property type="evidence" value="ECO:0007669"/>
    <property type="project" value="TreeGrafter"/>
</dbReference>
<sequence>MADGTEESVLTLYNLAVFKAVRHQNVFRTEFRYLPDAIQCDIYRQLFHAGEYDSLADELLDLEAFAKALRAGDRRVKLYYPFQELIDKGYNLPKEISQEFCQRIKISLHEKENVAKHYGTLLSIGWLIGGFLTETGWHLAAEDIFEACLSLCDIRKTDDCAIALRCFTRLVYVRTAYCKFTEAKHSFDDAMELVQKLRNRGQKVNTAVLYGEKCALLFALSEYEQAYQNSIRALEEITQGLPEKAVIDIVRQASKACVVKRKFKKAETLIKQAMELARLYFGEEHPKFADTLVDYGFYLLNVDSIHMSVQVYKTALQIRQKVFGKNNVHVATAHEDLAYALYVHEYSTGKFDEAKYQAECSISIVTGLFPQDHLLLASSKRVKALILEEIAIDCYDKEKESKILQEAQDLHLSSLDLARKAFGESNVQTAKHYGNLGRLYQSMRRYKEAEEMHKRAIEIKERILGSEDYEVALSLGHLASLYNYDMERYDKAEELYIRSIAIGRKLFGDGYSGLEYDYRGLINLYDSLGDFEDSDKYKAILIEWKAIRERVSQNNVMDVDTLGDPRPTHQFIESFLSELD</sequence>
<dbReference type="InterPro" id="IPR042476">
    <property type="entry name" value="APPBP2"/>
</dbReference>
<dbReference type="Pfam" id="PF13424">
    <property type="entry name" value="TPR_12"/>
    <property type="match status" value="1"/>
</dbReference>
<protein>
    <submittedName>
        <fullName evidence="3">Amyloid protein-binding protein 2-like</fullName>
    </submittedName>
</protein>
<dbReference type="GeneID" id="116291942"/>
<dbReference type="Gene3D" id="1.25.40.10">
    <property type="entry name" value="Tetratricopeptide repeat domain"/>
    <property type="match status" value="2"/>
</dbReference>
<proteinExistence type="predicted"/>
<reference evidence="3" key="1">
    <citation type="submission" date="2025-08" db="UniProtKB">
        <authorList>
            <consortium name="RefSeq"/>
        </authorList>
    </citation>
    <scope>IDENTIFICATION</scope>
    <source>
        <tissue evidence="3">Tentacle</tissue>
    </source>
</reference>
<dbReference type="Proteomes" id="UP000515163">
    <property type="component" value="Unplaced"/>
</dbReference>
<dbReference type="GO" id="GO:0031462">
    <property type="term" value="C:Cul2-RING ubiquitin ligase complex"/>
    <property type="evidence" value="ECO:0007669"/>
    <property type="project" value="TreeGrafter"/>
</dbReference>
<organism evidence="2 3">
    <name type="scientific">Actinia tenebrosa</name>
    <name type="common">Australian red waratah sea anemone</name>
    <dbReference type="NCBI Taxonomy" id="6105"/>
    <lineage>
        <taxon>Eukaryota</taxon>
        <taxon>Metazoa</taxon>
        <taxon>Cnidaria</taxon>
        <taxon>Anthozoa</taxon>
        <taxon>Hexacorallia</taxon>
        <taxon>Actiniaria</taxon>
        <taxon>Actiniidae</taxon>
        <taxon>Actinia</taxon>
    </lineage>
</organism>
<name>A0A6P8HGR1_ACTTE</name>
<dbReference type="GO" id="GO:0006886">
    <property type="term" value="P:intracellular protein transport"/>
    <property type="evidence" value="ECO:0007669"/>
    <property type="project" value="InterPro"/>
</dbReference>
<dbReference type="RefSeq" id="XP_031555036.1">
    <property type="nucleotide sequence ID" value="XM_031699176.1"/>
</dbReference>
<dbReference type="OrthoDB" id="7103806at2759"/>
<feature type="repeat" description="TPR" evidence="1">
    <location>
        <begin position="430"/>
        <end position="463"/>
    </location>
</feature>